<feature type="binding site" evidence="3">
    <location>
        <begin position="87"/>
        <end position="88"/>
    </location>
    <ligand>
        <name>substrate</name>
    </ligand>
</feature>
<dbReference type="PIRSF" id="PIRSF500176">
    <property type="entry name" value="L_ASNase"/>
    <property type="match status" value="1"/>
</dbReference>
<feature type="active site" description="O-isoaspartyl threonine intermediate" evidence="2">
    <location>
        <position position="15"/>
    </location>
</feature>
<dbReference type="InterPro" id="IPR020827">
    <property type="entry name" value="Asparaginase/glutaminase_AS1"/>
</dbReference>
<evidence type="ECO:0000313" key="8">
    <source>
        <dbReference type="EMBL" id="QRQ83081.1"/>
    </source>
</evidence>
<feature type="binding site" evidence="3">
    <location>
        <position position="56"/>
    </location>
    <ligand>
        <name>substrate</name>
    </ligand>
</feature>
<dbReference type="KEGG" id="ptes:JQU52_06910"/>
<dbReference type="InterPro" id="IPR037152">
    <property type="entry name" value="L-asparaginase_N_sf"/>
</dbReference>
<dbReference type="PROSITE" id="PS00917">
    <property type="entry name" value="ASN_GLN_ASE_2"/>
    <property type="match status" value="1"/>
</dbReference>
<dbReference type="AlphaFoldDB" id="A0A892ZIP5"/>
<organism evidence="8 9">
    <name type="scientific">Paralysiella testudinis</name>
    <dbReference type="NCBI Taxonomy" id="2809020"/>
    <lineage>
        <taxon>Bacteria</taxon>
        <taxon>Pseudomonadati</taxon>
        <taxon>Pseudomonadota</taxon>
        <taxon>Betaproteobacteria</taxon>
        <taxon>Neisseriales</taxon>
        <taxon>Neisseriaceae</taxon>
        <taxon>Paralysiella</taxon>
    </lineage>
</organism>
<keyword evidence="9" id="KW-1185">Reference proteome</keyword>
<evidence type="ECO:0000256" key="4">
    <source>
        <dbReference type="PROSITE-ProRule" id="PRU10099"/>
    </source>
</evidence>
<dbReference type="InterPro" id="IPR036152">
    <property type="entry name" value="Asp/glu_Ase-like_sf"/>
</dbReference>
<evidence type="ECO:0000256" key="3">
    <source>
        <dbReference type="PIRSR" id="PIRSR001220-2"/>
    </source>
</evidence>
<dbReference type="Gene3D" id="3.40.50.1170">
    <property type="entry name" value="L-asparaginase, N-terminal domain"/>
    <property type="match status" value="1"/>
</dbReference>
<dbReference type="GO" id="GO:0004067">
    <property type="term" value="F:asparaginase activity"/>
    <property type="evidence" value="ECO:0007669"/>
    <property type="project" value="UniProtKB-UniRule"/>
</dbReference>
<dbReference type="PRINTS" id="PR00139">
    <property type="entry name" value="ASNGLNASE"/>
</dbReference>
<dbReference type="PROSITE" id="PS00144">
    <property type="entry name" value="ASN_GLN_ASE_1"/>
    <property type="match status" value="1"/>
</dbReference>
<evidence type="ECO:0000259" key="7">
    <source>
        <dbReference type="Pfam" id="PF17763"/>
    </source>
</evidence>
<dbReference type="SFLD" id="SFLDS00057">
    <property type="entry name" value="Glutaminase/Asparaginase"/>
    <property type="match status" value="1"/>
</dbReference>
<dbReference type="GO" id="GO:0006520">
    <property type="term" value="P:amino acid metabolic process"/>
    <property type="evidence" value="ECO:0007669"/>
    <property type="project" value="InterPro"/>
</dbReference>
<dbReference type="Pfam" id="PF17763">
    <property type="entry name" value="Asparaginase_C"/>
    <property type="match status" value="1"/>
</dbReference>
<evidence type="ECO:0000313" key="9">
    <source>
        <dbReference type="Proteomes" id="UP000653156"/>
    </source>
</evidence>
<proteinExistence type="inferred from homology"/>
<dbReference type="Gene3D" id="3.40.50.40">
    <property type="match status" value="1"/>
</dbReference>
<dbReference type="InterPro" id="IPR040919">
    <property type="entry name" value="Asparaginase_C"/>
</dbReference>
<dbReference type="PANTHER" id="PTHR11707:SF28">
    <property type="entry name" value="60 KDA LYSOPHOSPHOLIPASE"/>
    <property type="match status" value="1"/>
</dbReference>
<dbReference type="PIRSF" id="PIRSF001220">
    <property type="entry name" value="L-ASNase_gatD"/>
    <property type="match status" value="1"/>
</dbReference>
<name>A0A892ZIP5_9NEIS</name>
<feature type="active site" evidence="5">
    <location>
        <position position="87"/>
    </location>
</feature>
<dbReference type="EMBL" id="CP069798">
    <property type="protein sequence ID" value="QRQ83081.1"/>
    <property type="molecule type" value="Genomic_DNA"/>
</dbReference>
<reference evidence="8" key="1">
    <citation type="submission" date="2021-02" db="EMBL/GenBank/DDBJ databases">
        <title>Neisseriaceae sp. 26B isolated from the cloaca of a Common Toad-headed Turtle (Mesoclemmys nasuta).</title>
        <authorList>
            <person name="Spergser J."/>
            <person name="Busse H.-J."/>
        </authorList>
    </citation>
    <scope>NUCLEOTIDE SEQUENCE</scope>
    <source>
        <strain evidence="8">26B</strain>
    </source>
</reference>
<evidence type="ECO:0000256" key="5">
    <source>
        <dbReference type="PROSITE-ProRule" id="PRU10100"/>
    </source>
</evidence>
<dbReference type="PROSITE" id="PS51732">
    <property type="entry name" value="ASN_GLN_ASE_3"/>
    <property type="match status" value="1"/>
</dbReference>
<dbReference type="InterPro" id="IPR027475">
    <property type="entry name" value="Asparaginase/glutaminase_AS2"/>
</dbReference>
<dbReference type="SUPFAM" id="SSF53774">
    <property type="entry name" value="Glutaminase/Asparaginase"/>
    <property type="match status" value="1"/>
</dbReference>
<evidence type="ECO:0000256" key="2">
    <source>
        <dbReference type="PIRSR" id="PIRSR001220-1"/>
    </source>
</evidence>
<sequence>MNTRKRIAILYTGGTIGMMQTEHGLAPCADLGSRAQTWLGGQMDTDWHLAAPLIDSSALTLADWQRWLAWLHQHLDNYDGVLILHGTDTLAYSANLLALALPALTKPVVLTGAQWPLGAPGSDAPLNLQTALAAFDLPDLKHVAIAFNGALYRAVGSSKVSTEHAAGFATPHFAPLGQWQPESGWQQLRLHELPPPLGHAAQATAFNPAVNIVCHTLTPGANSAMIAHSLQHFTADGVVLASYGHGNAPADADLLAAIAAVCAQGVPVLNISQVAQGCAAAVYAQGSALRAAGVINGGKCNRETAVALLTLAAANGWTQPQIEQMLRHWQLWV</sequence>
<protein>
    <submittedName>
        <fullName evidence="8">Asparaginase</fullName>
    </submittedName>
</protein>
<dbReference type="InterPro" id="IPR006034">
    <property type="entry name" value="Asparaginase/glutaminase-like"/>
</dbReference>
<dbReference type="InterPro" id="IPR027473">
    <property type="entry name" value="L-asparaginase_C"/>
</dbReference>
<dbReference type="PANTHER" id="PTHR11707">
    <property type="entry name" value="L-ASPARAGINASE"/>
    <property type="match status" value="1"/>
</dbReference>
<evidence type="ECO:0000259" key="6">
    <source>
        <dbReference type="Pfam" id="PF00710"/>
    </source>
</evidence>
<feature type="domain" description="Asparaginase/glutaminase C-terminal" evidence="7">
    <location>
        <begin position="212"/>
        <end position="325"/>
    </location>
</feature>
<dbReference type="SMART" id="SM00870">
    <property type="entry name" value="Asparaginase"/>
    <property type="match status" value="1"/>
</dbReference>
<feature type="domain" description="L-asparaginase N-terminal" evidence="6">
    <location>
        <begin position="6"/>
        <end position="180"/>
    </location>
</feature>
<feature type="active site" evidence="4">
    <location>
        <position position="15"/>
    </location>
</feature>
<dbReference type="InterPro" id="IPR027474">
    <property type="entry name" value="L-asparaginase_N"/>
</dbReference>
<dbReference type="RefSeq" id="WP_230340379.1">
    <property type="nucleotide sequence ID" value="NZ_CP069798.1"/>
</dbReference>
<comment type="similarity">
    <text evidence="1">Belongs to the asparaginase 1 family.</text>
</comment>
<dbReference type="Pfam" id="PF00710">
    <property type="entry name" value="Asparaginase"/>
    <property type="match status" value="1"/>
</dbReference>
<evidence type="ECO:0000256" key="1">
    <source>
        <dbReference type="ARBA" id="ARBA00010518"/>
    </source>
</evidence>
<accession>A0A892ZIP5</accession>
<gene>
    <name evidence="8" type="ORF">JQU52_06910</name>
</gene>
<dbReference type="Proteomes" id="UP000653156">
    <property type="component" value="Chromosome"/>
</dbReference>